<dbReference type="Pfam" id="PF00234">
    <property type="entry name" value="Tryp_alpha_amyl"/>
    <property type="match status" value="1"/>
</dbReference>
<keyword evidence="6" id="KW-1185">Reference proteome</keyword>
<dbReference type="SMART" id="SM00499">
    <property type="entry name" value="AAI"/>
    <property type="match status" value="1"/>
</dbReference>
<dbReference type="GO" id="GO:0008289">
    <property type="term" value="F:lipid binding"/>
    <property type="evidence" value="ECO:0007669"/>
    <property type="project" value="UniProtKB-KW"/>
</dbReference>
<organism evidence="5 6">
    <name type="scientific">Dipteronia sinensis</name>
    <dbReference type="NCBI Taxonomy" id="43782"/>
    <lineage>
        <taxon>Eukaryota</taxon>
        <taxon>Viridiplantae</taxon>
        <taxon>Streptophyta</taxon>
        <taxon>Embryophyta</taxon>
        <taxon>Tracheophyta</taxon>
        <taxon>Spermatophyta</taxon>
        <taxon>Magnoliopsida</taxon>
        <taxon>eudicotyledons</taxon>
        <taxon>Gunneridae</taxon>
        <taxon>Pentapetalae</taxon>
        <taxon>rosids</taxon>
        <taxon>malvids</taxon>
        <taxon>Sapindales</taxon>
        <taxon>Sapindaceae</taxon>
        <taxon>Hippocastanoideae</taxon>
        <taxon>Acereae</taxon>
        <taxon>Dipteronia</taxon>
    </lineage>
</organism>
<keyword evidence="2" id="KW-0813">Transport</keyword>
<dbReference type="CDD" id="cd01960">
    <property type="entry name" value="nsLTP1"/>
    <property type="match status" value="1"/>
</dbReference>
<gene>
    <name evidence="5" type="ORF">Dsin_031238</name>
</gene>
<evidence type="ECO:0000256" key="1">
    <source>
        <dbReference type="ARBA" id="ARBA00009748"/>
    </source>
</evidence>
<evidence type="ECO:0000256" key="2">
    <source>
        <dbReference type="RuleBase" id="RU000628"/>
    </source>
</evidence>
<dbReference type="PANTHER" id="PTHR33076">
    <property type="entry name" value="NON-SPECIFIC LIPID-TRANSFER PROTEIN 2-RELATED"/>
    <property type="match status" value="1"/>
</dbReference>
<feature type="signal peptide" evidence="3">
    <location>
        <begin position="1"/>
        <end position="22"/>
    </location>
</feature>
<accession>A0AAD9ZL76</accession>
<dbReference type="Proteomes" id="UP001281410">
    <property type="component" value="Unassembled WGS sequence"/>
</dbReference>
<feature type="domain" description="Bifunctional inhibitor/plant lipid transfer protein/seed storage helical" evidence="4">
    <location>
        <begin position="29"/>
        <end position="114"/>
    </location>
</feature>
<comment type="similarity">
    <text evidence="1 2">Belongs to the plant LTP family.</text>
</comment>
<dbReference type="InterPro" id="IPR036312">
    <property type="entry name" value="Bifun_inhib/LTP/seed_sf"/>
</dbReference>
<evidence type="ECO:0000256" key="3">
    <source>
        <dbReference type="SAM" id="SignalP"/>
    </source>
</evidence>
<evidence type="ECO:0000313" key="5">
    <source>
        <dbReference type="EMBL" id="KAK3183952.1"/>
    </source>
</evidence>
<name>A0AAD9ZL76_9ROSI</name>
<dbReference type="InterPro" id="IPR000528">
    <property type="entry name" value="Plant_nsLTP"/>
</dbReference>
<dbReference type="InterPro" id="IPR016140">
    <property type="entry name" value="Bifunc_inhib/LTP/seed_store"/>
</dbReference>
<sequence>MKADQAVLVAMVVAVLFTTVQPAWVEISCETVDKLVVPCLDFLTGKSDNPSPFCCTGVKNLKTMTPTTPDRQAACECLKKASSGYPNLNPDRATKLPKLCGVDFGVPISKDINCSKIP</sequence>
<evidence type="ECO:0000259" key="4">
    <source>
        <dbReference type="SMART" id="SM00499"/>
    </source>
</evidence>
<proteinExistence type="inferred from homology"/>
<protein>
    <recommendedName>
        <fullName evidence="2">Non-specific lipid-transfer protein</fullName>
    </recommendedName>
</protein>
<evidence type="ECO:0000313" key="6">
    <source>
        <dbReference type="Proteomes" id="UP001281410"/>
    </source>
</evidence>
<dbReference type="Gene3D" id="1.10.110.10">
    <property type="entry name" value="Plant lipid-transfer and hydrophobic proteins"/>
    <property type="match status" value="1"/>
</dbReference>
<dbReference type="PRINTS" id="PR00382">
    <property type="entry name" value="LIPIDTRNSFER"/>
</dbReference>
<feature type="chain" id="PRO_5041931893" description="Non-specific lipid-transfer protein" evidence="3">
    <location>
        <begin position="23"/>
        <end position="118"/>
    </location>
</feature>
<comment type="caution">
    <text evidence="5">The sequence shown here is derived from an EMBL/GenBank/DDBJ whole genome shotgun (WGS) entry which is preliminary data.</text>
</comment>
<dbReference type="GO" id="GO:0006869">
    <property type="term" value="P:lipid transport"/>
    <property type="evidence" value="ECO:0007669"/>
    <property type="project" value="InterPro"/>
</dbReference>
<dbReference type="AlphaFoldDB" id="A0AAD9ZL76"/>
<comment type="function">
    <text evidence="2">Plant non-specific lipid-transfer proteins transfer phospholipids as well as galactolipids across membranes. May play a role in wax or cutin deposition in the cell walls of expanding epidermal cells and certain secretory tissues.</text>
</comment>
<keyword evidence="2" id="KW-0446">Lipid-binding</keyword>
<reference evidence="5" key="1">
    <citation type="journal article" date="2023" name="Plant J.">
        <title>Genome sequences and population genomics provide insights into the demographic history, inbreeding, and mutation load of two 'living fossil' tree species of Dipteronia.</title>
        <authorList>
            <person name="Feng Y."/>
            <person name="Comes H.P."/>
            <person name="Chen J."/>
            <person name="Zhu S."/>
            <person name="Lu R."/>
            <person name="Zhang X."/>
            <person name="Li P."/>
            <person name="Qiu J."/>
            <person name="Olsen K.M."/>
            <person name="Qiu Y."/>
        </authorList>
    </citation>
    <scope>NUCLEOTIDE SEQUENCE</scope>
    <source>
        <strain evidence="5">NBL</strain>
    </source>
</reference>
<dbReference type="EMBL" id="JANJYJ010000010">
    <property type="protein sequence ID" value="KAK3183952.1"/>
    <property type="molecule type" value="Genomic_DNA"/>
</dbReference>
<dbReference type="SUPFAM" id="SSF47699">
    <property type="entry name" value="Bifunctional inhibitor/lipid-transfer protein/seed storage 2S albumin"/>
    <property type="match status" value="1"/>
</dbReference>
<keyword evidence="3" id="KW-0732">Signal</keyword>